<reference evidence="1 2" key="1">
    <citation type="submission" date="2020-10" db="EMBL/GenBank/DDBJ databases">
        <title>Phylogeny of dyella-like bacteria.</title>
        <authorList>
            <person name="Fu J."/>
        </authorList>
    </citation>
    <scope>NUCLEOTIDE SEQUENCE [LARGE SCALE GENOMIC DNA]</scope>
    <source>
        <strain evidence="1 2">Gsoil3046</strain>
    </source>
</reference>
<evidence type="ECO:0000313" key="2">
    <source>
        <dbReference type="Proteomes" id="UP001620460"/>
    </source>
</evidence>
<sequence length="74" mass="8059">MFVAFIIVAIVSAYLALSSKPKVQTPQPEKGTVPSVKDGKKIIRVFGTVWIDDPMQLAMQQTGTDPIRTKGGKK</sequence>
<accession>A0ABW8JY36</accession>
<name>A0ABW8JY36_9GAMM</name>
<protein>
    <submittedName>
        <fullName evidence="1">Uncharacterized protein</fullName>
    </submittedName>
</protein>
<dbReference type="EMBL" id="JADIKM010000003">
    <property type="protein sequence ID" value="MFK2904580.1"/>
    <property type="molecule type" value="Genomic_DNA"/>
</dbReference>
<organism evidence="1 2">
    <name type="scientific">Dyella ginsengisoli</name>
    <dbReference type="NCBI Taxonomy" id="363848"/>
    <lineage>
        <taxon>Bacteria</taxon>
        <taxon>Pseudomonadati</taxon>
        <taxon>Pseudomonadota</taxon>
        <taxon>Gammaproteobacteria</taxon>
        <taxon>Lysobacterales</taxon>
        <taxon>Rhodanobacteraceae</taxon>
        <taxon>Dyella</taxon>
    </lineage>
</organism>
<comment type="caution">
    <text evidence="1">The sequence shown here is derived from an EMBL/GenBank/DDBJ whole genome shotgun (WGS) entry which is preliminary data.</text>
</comment>
<keyword evidence="2" id="KW-1185">Reference proteome</keyword>
<dbReference type="Proteomes" id="UP001620460">
    <property type="component" value="Unassembled WGS sequence"/>
</dbReference>
<proteinExistence type="predicted"/>
<dbReference type="RefSeq" id="WP_404633235.1">
    <property type="nucleotide sequence ID" value="NZ_JADIKM010000003.1"/>
</dbReference>
<gene>
    <name evidence="1" type="ORF">ISP17_11440</name>
</gene>
<evidence type="ECO:0000313" key="1">
    <source>
        <dbReference type="EMBL" id="MFK2904580.1"/>
    </source>
</evidence>